<protein>
    <submittedName>
        <fullName evidence="2">Uncharacterized protein</fullName>
    </submittedName>
</protein>
<gene>
    <name evidence="2" type="ORF">GDO78_003300</name>
</gene>
<organism evidence="2 3">
    <name type="scientific">Eleutherodactylus coqui</name>
    <name type="common">Puerto Rican coqui</name>
    <dbReference type="NCBI Taxonomy" id="57060"/>
    <lineage>
        <taxon>Eukaryota</taxon>
        <taxon>Metazoa</taxon>
        <taxon>Chordata</taxon>
        <taxon>Craniata</taxon>
        <taxon>Vertebrata</taxon>
        <taxon>Euteleostomi</taxon>
        <taxon>Amphibia</taxon>
        <taxon>Batrachia</taxon>
        <taxon>Anura</taxon>
        <taxon>Neobatrachia</taxon>
        <taxon>Hyloidea</taxon>
        <taxon>Eleutherodactylidae</taxon>
        <taxon>Eleutherodactylinae</taxon>
        <taxon>Eleutherodactylus</taxon>
        <taxon>Eleutherodactylus</taxon>
    </lineage>
</organism>
<evidence type="ECO:0000313" key="2">
    <source>
        <dbReference type="EMBL" id="KAG9474765.1"/>
    </source>
</evidence>
<proteinExistence type="predicted"/>
<dbReference type="AlphaFoldDB" id="A0A8J6ETN3"/>
<accession>A0A8J6ETN3</accession>
<sequence>MGLASKCIIASPAPPTAEVNRSRTNGGTSCADRGPQSLAGRESPPLHYYCRYPIARARGSRRVSAAHDLHMRTAYCRPPDRPRCVIHYSCPHRLSLLYRGSKPSRRRPQNSAISSRSYRPEA</sequence>
<dbReference type="Proteomes" id="UP000770717">
    <property type="component" value="Unassembled WGS sequence"/>
</dbReference>
<feature type="region of interest" description="Disordered" evidence="1">
    <location>
        <begin position="14"/>
        <end position="44"/>
    </location>
</feature>
<evidence type="ECO:0000256" key="1">
    <source>
        <dbReference type="SAM" id="MobiDB-lite"/>
    </source>
</evidence>
<reference evidence="2" key="1">
    <citation type="thesis" date="2020" institute="ProQuest LLC" country="789 East Eisenhower Parkway, Ann Arbor, MI, USA">
        <title>Comparative Genomics and Chromosome Evolution.</title>
        <authorList>
            <person name="Mudd A.B."/>
        </authorList>
    </citation>
    <scope>NUCLEOTIDE SEQUENCE</scope>
    <source>
        <strain evidence="2">HN-11 Male</strain>
        <tissue evidence="2">Kidney and liver</tissue>
    </source>
</reference>
<name>A0A8J6ETN3_ELECQ</name>
<dbReference type="EMBL" id="WNTK01000012">
    <property type="protein sequence ID" value="KAG9474765.1"/>
    <property type="molecule type" value="Genomic_DNA"/>
</dbReference>
<feature type="compositionally biased region" description="Polar residues" evidence="1">
    <location>
        <begin position="109"/>
        <end position="122"/>
    </location>
</feature>
<evidence type="ECO:0000313" key="3">
    <source>
        <dbReference type="Proteomes" id="UP000770717"/>
    </source>
</evidence>
<keyword evidence="3" id="KW-1185">Reference proteome</keyword>
<comment type="caution">
    <text evidence="2">The sequence shown here is derived from an EMBL/GenBank/DDBJ whole genome shotgun (WGS) entry which is preliminary data.</text>
</comment>
<feature type="region of interest" description="Disordered" evidence="1">
    <location>
        <begin position="99"/>
        <end position="122"/>
    </location>
</feature>